<feature type="chain" id="PRO_5045594433" evidence="1">
    <location>
        <begin position="21"/>
        <end position="61"/>
    </location>
</feature>
<keyword evidence="1" id="KW-0732">Signal</keyword>
<comment type="caution">
    <text evidence="2">The sequence shown here is derived from an EMBL/GenBank/DDBJ whole genome shotgun (WGS) entry which is preliminary data.</text>
</comment>
<name>A0ABN7ZGB0_9BURK</name>
<accession>A0ABN7ZGB0</accession>
<evidence type="ECO:0000256" key="1">
    <source>
        <dbReference type="SAM" id="SignalP"/>
    </source>
</evidence>
<dbReference type="EMBL" id="CAJZAG010000011">
    <property type="protein sequence ID" value="CAG9183325.1"/>
    <property type="molecule type" value="Genomic_DNA"/>
</dbReference>
<dbReference type="RefSeq" id="WP_223993872.1">
    <property type="nucleotide sequence ID" value="NZ_CAJZAG010000011.1"/>
</dbReference>
<keyword evidence="3" id="KW-1185">Reference proteome</keyword>
<protein>
    <submittedName>
        <fullName evidence="2">Uncharacterized protein</fullName>
    </submittedName>
</protein>
<evidence type="ECO:0000313" key="2">
    <source>
        <dbReference type="EMBL" id="CAG9183325.1"/>
    </source>
</evidence>
<evidence type="ECO:0000313" key="3">
    <source>
        <dbReference type="Proteomes" id="UP000706525"/>
    </source>
</evidence>
<organism evidence="2 3">
    <name type="scientific">Cupriavidus pampae</name>
    <dbReference type="NCBI Taxonomy" id="659251"/>
    <lineage>
        <taxon>Bacteria</taxon>
        <taxon>Pseudomonadati</taxon>
        <taxon>Pseudomonadota</taxon>
        <taxon>Betaproteobacteria</taxon>
        <taxon>Burkholderiales</taxon>
        <taxon>Burkholderiaceae</taxon>
        <taxon>Cupriavidus</taxon>
    </lineage>
</organism>
<sequence>MAITKTGLAISAMLMLAANAQASALRAPQDPQSVVDLKWGHCEPFYETGATSEMLSMFGCN</sequence>
<reference evidence="2 3" key="1">
    <citation type="submission" date="2021-08" db="EMBL/GenBank/DDBJ databases">
        <authorList>
            <person name="Peeters C."/>
        </authorList>
    </citation>
    <scope>NUCLEOTIDE SEQUENCE [LARGE SCALE GENOMIC DNA]</scope>
    <source>
        <strain evidence="2 3">LMG 32289</strain>
    </source>
</reference>
<gene>
    <name evidence="2" type="ORF">LMG32289_05345</name>
</gene>
<feature type="signal peptide" evidence="1">
    <location>
        <begin position="1"/>
        <end position="20"/>
    </location>
</feature>
<dbReference type="Proteomes" id="UP000706525">
    <property type="component" value="Unassembled WGS sequence"/>
</dbReference>
<proteinExistence type="predicted"/>